<comment type="caution">
    <text evidence="1">The sequence shown here is derived from an EMBL/GenBank/DDBJ whole genome shotgun (WGS) entry which is preliminary data.</text>
</comment>
<dbReference type="Proteomes" id="UP000263642">
    <property type="component" value="Unassembled WGS sequence"/>
</dbReference>
<gene>
    <name evidence="1" type="ORF">DIT97_27370</name>
</gene>
<protein>
    <submittedName>
        <fullName evidence="1">Uncharacterized protein</fullName>
    </submittedName>
</protein>
<dbReference type="AlphaFoldDB" id="A0A3D3RCM6"/>
<dbReference type="EMBL" id="DQAY01000162">
    <property type="protein sequence ID" value="HCO26549.1"/>
    <property type="molecule type" value="Genomic_DNA"/>
</dbReference>
<name>A0A3D3RCM6_9PLAN</name>
<sequence>MRAHKQHRLPTSCQIEILEDRTLLTAAFSELANLHPSDFTDFGHSVVTLSTGNIVVTDPSYNNWSGAVYLFSGESGELISTLTGDSYEQIGSGGVT</sequence>
<accession>A0A3D3RCM6</accession>
<evidence type="ECO:0000313" key="1">
    <source>
        <dbReference type="EMBL" id="HCO26549.1"/>
    </source>
</evidence>
<evidence type="ECO:0000313" key="2">
    <source>
        <dbReference type="Proteomes" id="UP000263642"/>
    </source>
</evidence>
<organism evidence="1 2">
    <name type="scientific">Gimesia maris</name>
    <dbReference type="NCBI Taxonomy" id="122"/>
    <lineage>
        <taxon>Bacteria</taxon>
        <taxon>Pseudomonadati</taxon>
        <taxon>Planctomycetota</taxon>
        <taxon>Planctomycetia</taxon>
        <taxon>Planctomycetales</taxon>
        <taxon>Planctomycetaceae</taxon>
        <taxon>Gimesia</taxon>
    </lineage>
</organism>
<proteinExistence type="predicted"/>
<feature type="non-terminal residue" evidence="1">
    <location>
        <position position="96"/>
    </location>
</feature>
<reference evidence="1 2" key="1">
    <citation type="journal article" date="2018" name="Nat. Biotechnol.">
        <title>A standardized bacterial taxonomy based on genome phylogeny substantially revises the tree of life.</title>
        <authorList>
            <person name="Parks D.H."/>
            <person name="Chuvochina M."/>
            <person name="Waite D.W."/>
            <person name="Rinke C."/>
            <person name="Skarshewski A."/>
            <person name="Chaumeil P.A."/>
            <person name="Hugenholtz P."/>
        </authorList>
    </citation>
    <scope>NUCLEOTIDE SEQUENCE [LARGE SCALE GENOMIC DNA]</scope>
    <source>
        <strain evidence="1">UBA9375</strain>
    </source>
</reference>